<dbReference type="GO" id="GO:0016740">
    <property type="term" value="F:transferase activity"/>
    <property type="evidence" value="ECO:0007669"/>
    <property type="project" value="UniProtKB-KW"/>
</dbReference>
<dbReference type="PANTHER" id="PTHR35814">
    <property type="match status" value="1"/>
</dbReference>
<evidence type="ECO:0000256" key="1">
    <source>
        <dbReference type="ARBA" id="ARBA00004370"/>
    </source>
</evidence>
<protein>
    <submittedName>
        <fullName evidence="6">Glutathione S-transferase</fullName>
    </submittedName>
</protein>
<dbReference type="PANTHER" id="PTHR35814:SF1">
    <property type="entry name" value="GLUTATHIONE S-TRANSFERASE-RELATED"/>
    <property type="match status" value="1"/>
</dbReference>
<sequence>MEPTPAILVVALTAAAAAAVNLWLSARIGMLRGKLKIMVGDGGHPWMIRAMRGQSNFTENVPLALVLFLVMALIGTPAWVLALFGVTLIVARVLHGMHFLAEDAPGWQRMAGAGLTLLVQALAMLGLAAHAVFLMVAA</sequence>
<accession>A0A849L034</accession>
<comment type="subcellular location">
    <subcellularLocation>
        <location evidence="1">Membrane</location>
    </subcellularLocation>
</comment>
<keyword evidence="2 5" id="KW-0812">Transmembrane</keyword>
<dbReference type="InterPro" id="IPR023352">
    <property type="entry name" value="MAPEG-like_dom_sf"/>
</dbReference>
<keyword evidence="7" id="KW-1185">Reference proteome</keyword>
<feature type="transmembrane region" description="Helical" evidence="5">
    <location>
        <begin position="111"/>
        <end position="137"/>
    </location>
</feature>
<dbReference type="Gene3D" id="1.20.120.550">
    <property type="entry name" value="Membrane associated eicosanoid/glutathione metabolism-like domain"/>
    <property type="match status" value="1"/>
</dbReference>
<dbReference type="AlphaFoldDB" id="A0A849L034"/>
<feature type="transmembrane region" description="Helical" evidence="5">
    <location>
        <begin position="61"/>
        <end position="91"/>
    </location>
</feature>
<dbReference type="EMBL" id="JABFBC010000001">
    <property type="protein sequence ID" value="NNU79020.1"/>
    <property type="molecule type" value="Genomic_DNA"/>
</dbReference>
<gene>
    <name evidence="6" type="ORF">HMH01_01090</name>
</gene>
<keyword evidence="3 5" id="KW-1133">Transmembrane helix</keyword>
<dbReference type="Proteomes" id="UP000572377">
    <property type="component" value="Unassembled WGS sequence"/>
</dbReference>
<evidence type="ECO:0000256" key="3">
    <source>
        <dbReference type="ARBA" id="ARBA00022989"/>
    </source>
</evidence>
<evidence type="ECO:0000313" key="6">
    <source>
        <dbReference type="EMBL" id="NNU79020.1"/>
    </source>
</evidence>
<proteinExistence type="predicted"/>
<dbReference type="RefSeq" id="WP_171321650.1">
    <property type="nucleotide sequence ID" value="NZ_JABFBC010000001.1"/>
</dbReference>
<dbReference type="SUPFAM" id="SSF161084">
    <property type="entry name" value="MAPEG domain-like"/>
    <property type="match status" value="1"/>
</dbReference>
<evidence type="ECO:0000256" key="4">
    <source>
        <dbReference type="ARBA" id="ARBA00023136"/>
    </source>
</evidence>
<dbReference type="InterPro" id="IPR001129">
    <property type="entry name" value="Membr-assoc_MAPEG"/>
</dbReference>
<keyword evidence="4 5" id="KW-0472">Membrane</keyword>
<reference evidence="6 7" key="1">
    <citation type="submission" date="2020-05" db="EMBL/GenBank/DDBJ databases">
        <title>Gimesia benthica sp. nov., a novel planctomycete isolated from a deep-sea water sample of the Northwest Indian Ocean.</title>
        <authorList>
            <person name="Wang J."/>
            <person name="Ruan C."/>
            <person name="Song L."/>
            <person name="Zhu Y."/>
            <person name="Li A."/>
            <person name="Zheng X."/>
            <person name="Wang L."/>
            <person name="Lu Z."/>
            <person name="Huang Y."/>
            <person name="Du W."/>
            <person name="Zhou Y."/>
            <person name="Huang L."/>
            <person name="Dai X."/>
        </authorList>
    </citation>
    <scope>NUCLEOTIDE SEQUENCE [LARGE SCALE GENOMIC DNA]</scope>
    <source>
        <strain evidence="6 7">YYQ-30</strain>
    </source>
</reference>
<comment type="caution">
    <text evidence="6">The sequence shown here is derived from an EMBL/GenBank/DDBJ whole genome shotgun (WGS) entry which is preliminary data.</text>
</comment>
<name>A0A849L034_9RHOB</name>
<evidence type="ECO:0000313" key="7">
    <source>
        <dbReference type="Proteomes" id="UP000572377"/>
    </source>
</evidence>
<evidence type="ECO:0000256" key="2">
    <source>
        <dbReference type="ARBA" id="ARBA00022692"/>
    </source>
</evidence>
<keyword evidence="6" id="KW-0808">Transferase</keyword>
<feature type="transmembrane region" description="Helical" evidence="5">
    <location>
        <begin position="6"/>
        <end position="26"/>
    </location>
</feature>
<evidence type="ECO:0000256" key="5">
    <source>
        <dbReference type="SAM" id="Phobius"/>
    </source>
</evidence>
<organism evidence="6 7">
    <name type="scientific">Halovulum dunhuangense</name>
    <dbReference type="NCBI Taxonomy" id="1505036"/>
    <lineage>
        <taxon>Bacteria</taxon>
        <taxon>Pseudomonadati</taxon>
        <taxon>Pseudomonadota</taxon>
        <taxon>Alphaproteobacteria</taxon>
        <taxon>Rhodobacterales</taxon>
        <taxon>Paracoccaceae</taxon>
        <taxon>Halovulum</taxon>
    </lineage>
</organism>
<dbReference type="GO" id="GO:0016020">
    <property type="term" value="C:membrane"/>
    <property type="evidence" value="ECO:0007669"/>
    <property type="project" value="UniProtKB-SubCell"/>
</dbReference>
<dbReference type="Pfam" id="PF01124">
    <property type="entry name" value="MAPEG"/>
    <property type="match status" value="1"/>
</dbReference>